<comment type="caution">
    <text evidence="4">The sequence shown here is derived from an EMBL/GenBank/DDBJ whole genome shotgun (WGS) entry which is preliminary data.</text>
</comment>
<feature type="chain" id="PRO_5019392470" evidence="2">
    <location>
        <begin position="21"/>
        <end position="150"/>
    </location>
</feature>
<reference evidence="4 5" key="1">
    <citation type="submission" date="2019-01" db="EMBL/GenBank/DDBJ databases">
        <authorList>
            <person name="Chen W.-M."/>
        </authorList>
    </citation>
    <scope>NUCLEOTIDE SEQUENCE [LARGE SCALE GENOMIC DNA]</scope>
    <source>
        <strain evidence="4 5">CCP-7</strain>
    </source>
</reference>
<dbReference type="EMBL" id="SACN01000005">
    <property type="protein sequence ID" value="RVT89462.1"/>
    <property type="molecule type" value="Genomic_DNA"/>
</dbReference>
<evidence type="ECO:0000259" key="3">
    <source>
        <dbReference type="PROSITE" id="PS51352"/>
    </source>
</evidence>
<accession>A0A437LVQ4</accession>
<keyword evidence="5" id="KW-1185">Reference proteome</keyword>
<dbReference type="Gene3D" id="3.40.30.10">
    <property type="entry name" value="Glutaredoxin"/>
    <property type="match status" value="1"/>
</dbReference>
<evidence type="ECO:0000256" key="1">
    <source>
        <dbReference type="ARBA" id="ARBA00023284"/>
    </source>
</evidence>
<name>A0A437LVQ4_9SPHN</name>
<keyword evidence="1" id="KW-0676">Redox-active center</keyword>
<dbReference type="PROSITE" id="PS00194">
    <property type="entry name" value="THIOREDOXIN_1"/>
    <property type="match status" value="1"/>
</dbReference>
<organism evidence="4 5">
    <name type="scientific">Sphingomonas crocodyli</name>
    <dbReference type="NCBI Taxonomy" id="1979270"/>
    <lineage>
        <taxon>Bacteria</taxon>
        <taxon>Pseudomonadati</taxon>
        <taxon>Pseudomonadota</taxon>
        <taxon>Alphaproteobacteria</taxon>
        <taxon>Sphingomonadales</taxon>
        <taxon>Sphingomonadaceae</taxon>
        <taxon>Sphingomonas</taxon>
    </lineage>
</organism>
<dbReference type="PROSITE" id="PS51352">
    <property type="entry name" value="THIOREDOXIN_2"/>
    <property type="match status" value="1"/>
</dbReference>
<keyword evidence="2" id="KW-0732">Signal</keyword>
<dbReference type="InterPro" id="IPR013766">
    <property type="entry name" value="Thioredoxin_domain"/>
</dbReference>
<dbReference type="InterPro" id="IPR017937">
    <property type="entry name" value="Thioredoxin_CS"/>
</dbReference>
<dbReference type="SUPFAM" id="SSF52833">
    <property type="entry name" value="Thioredoxin-like"/>
    <property type="match status" value="1"/>
</dbReference>
<protein>
    <submittedName>
        <fullName evidence="4">Redoxin domain-containing protein</fullName>
    </submittedName>
</protein>
<evidence type="ECO:0000313" key="5">
    <source>
        <dbReference type="Proteomes" id="UP000282971"/>
    </source>
</evidence>
<dbReference type="InterPro" id="IPR036249">
    <property type="entry name" value="Thioredoxin-like_sf"/>
</dbReference>
<feature type="signal peptide" evidence="2">
    <location>
        <begin position="1"/>
        <end position="20"/>
    </location>
</feature>
<feature type="domain" description="Thioredoxin" evidence="3">
    <location>
        <begin position="10"/>
        <end position="150"/>
    </location>
</feature>
<dbReference type="OrthoDB" id="7509921at2"/>
<sequence length="150" mass="16025">MAIRRTLRFLLIGLALTAAALPSPRLIDGTDAPATLPKPAIVLFWAAWCAPCRAEVRDYAMLEKAAGDVPLIVLSAEGGTRAQNLLSNVPPTHRRFPADAKSDILAAYPATRGALPFAMAVDRKGRICARHAAAAIDAGTIAIWRERCGR</sequence>
<evidence type="ECO:0000256" key="2">
    <source>
        <dbReference type="SAM" id="SignalP"/>
    </source>
</evidence>
<dbReference type="Proteomes" id="UP000282971">
    <property type="component" value="Unassembled WGS sequence"/>
</dbReference>
<evidence type="ECO:0000313" key="4">
    <source>
        <dbReference type="EMBL" id="RVT89462.1"/>
    </source>
</evidence>
<gene>
    <name evidence="4" type="ORF">EOD43_22120</name>
</gene>
<dbReference type="AlphaFoldDB" id="A0A437LVQ4"/>
<proteinExistence type="predicted"/>
<dbReference type="RefSeq" id="WP_127746558.1">
    <property type="nucleotide sequence ID" value="NZ_SACN01000005.1"/>
</dbReference>
<dbReference type="GO" id="GO:0015036">
    <property type="term" value="F:disulfide oxidoreductase activity"/>
    <property type="evidence" value="ECO:0007669"/>
    <property type="project" value="UniProtKB-ARBA"/>
</dbReference>